<comment type="caution">
    <text evidence="5">The sequence shown here is derived from an EMBL/GenBank/DDBJ whole genome shotgun (WGS) entry which is preliminary data.</text>
</comment>
<dbReference type="Gene3D" id="3.40.190.10">
    <property type="entry name" value="Periplasmic binding protein-like II"/>
    <property type="match status" value="1"/>
</dbReference>
<keyword evidence="6" id="KW-1185">Reference proteome</keyword>
<evidence type="ECO:0000256" key="2">
    <source>
        <dbReference type="ARBA" id="ARBA00008520"/>
    </source>
</evidence>
<dbReference type="AlphaFoldDB" id="A0A368T6V8"/>
<sequence>MRSHPVGRVGAAAAAGTCLALLLTACGSGYGDTPEGDGALTVLFGSSGEAETAAVKAALAAWSEESGVPAEAIPAQDLVQQLRQGFAGGDPADVFYVSPDLFQQYAEGGSLYPYGDQIEDVDDFYPALRDSYTYEDELYCVPKDYNTHALVINTDLWEEAGLGDDDIPTSWEELAETAEQLTEGDRVGFALNGDYNSAGTFMLQAGGWFVNDDNTEATGDTPENLAALDYLTTGLDEGYFSFVKDIDAQSGSEALGRGRAAMVMDGGWVTGAFDNDYPELNWRAVELPEGPGGQATTVFSNCWGIAEASGDHEAAVDLVRYLTSPEQQQAFAEDFGAVPPRESLADWTAETFPEKAAFAAGVDYARGQVPVPGFMSVLNEFTTGMQGVAAGSAEPADVLAQLQRDGEEALGE</sequence>
<dbReference type="Pfam" id="PF13416">
    <property type="entry name" value="SBP_bac_8"/>
    <property type="match status" value="1"/>
</dbReference>
<evidence type="ECO:0000256" key="3">
    <source>
        <dbReference type="ARBA" id="ARBA00022448"/>
    </source>
</evidence>
<dbReference type="SUPFAM" id="SSF53850">
    <property type="entry name" value="Periplasmic binding protein-like II"/>
    <property type="match status" value="1"/>
</dbReference>
<dbReference type="RefSeq" id="WP_114397275.1">
    <property type="nucleotide sequence ID" value="NZ_QEIM01000032.1"/>
</dbReference>
<dbReference type="InterPro" id="IPR050490">
    <property type="entry name" value="Bact_solute-bd_prot1"/>
</dbReference>
<dbReference type="PANTHER" id="PTHR43649">
    <property type="entry name" value="ARABINOSE-BINDING PROTEIN-RELATED"/>
    <property type="match status" value="1"/>
</dbReference>
<dbReference type="OrthoDB" id="366726at2"/>
<proteinExistence type="inferred from homology"/>
<evidence type="ECO:0000256" key="1">
    <source>
        <dbReference type="ARBA" id="ARBA00004196"/>
    </source>
</evidence>
<dbReference type="PROSITE" id="PS51257">
    <property type="entry name" value="PROKAR_LIPOPROTEIN"/>
    <property type="match status" value="1"/>
</dbReference>
<dbReference type="EMBL" id="QEIN01000060">
    <property type="protein sequence ID" value="RCV59497.1"/>
    <property type="molecule type" value="Genomic_DNA"/>
</dbReference>
<comment type="similarity">
    <text evidence="2">Belongs to the bacterial solute-binding protein 1 family.</text>
</comment>
<reference evidence="5 6" key="1">
    <citation type="submission" date="2018-04" db="EMBL/GenBank/DDBJ databases">
        <title>Novel actinobacteria from marine sediment.</title>
        <authorList>
            <person name="Ng Z.Y."/>
            <person name="Tan G.Y.A."/>
        </authorList>
    </citation>
    <scope>NUCLEOTIDE SEQUENCE [LARGE SCALE GENOMIC DNA]</scope>
    <source>
        <strain evidence="5 6">TPS81</strain>
    </source>
</reference>
<accession>A0A368T6V8</accession>
<protein>
    <submittedName>
        <fullName evidence="5">ABC transporter substrate-binding protein</fullName>
    </submittedName>
</protein>
<dbReference type="GO" id="GO:0030313">
    <property type="term" value="C:cell envelope"/>
    <property type="evidence" value="ECO:0007669"/>
    <property type="project" value="UniProtKB-SubCell"/>
</dbReference>
<dbReference type="InterPro" id="IPR006059">
    <property type="entry name" value="SBP"/>
</dbReference>
<comment type="subcellular location">
    <subcellularLocation>
        <location evidence="1">Cell envelope</location>
    </subcellularLocation>
</comment>
<name>A0A368T6V8_9ACTN</name>
<organism evidence="5 6">
    <name type="scientific">Marinitenerispora sediminis</name>
    <dbReference type="NCBI Taxonomy" id="1931232"/>
    <lineage>
        <taxon>Bacteria</taxon>
        <taxon>Bacillati</taxon>
        <taxon>Actinomycetota</taxon>
        <taxon>Actinomycetes</taxon>
        <taxon>Streptosporangiales</taxon>
        <taxon>Nocardiopsidaceae</taxon>
        <taxon>Marinitenerispora</taxon>
    </lineage>
</organism>
<evidence type="ECO:0000256" key="4">
    <source>
        <dbReference type="ARBA" id="ARBA00022729"/>
    </source>
</evidence>
<gene>
    <name evidence="5" type="ORF">DEF24_09575</name>
</gene>
<keyword evidence="3" id="KW-0813">Transport</keyword>
<keyword evidence="4" id="KW-0732">Signal</keyword>
<dbReference type="Proteomes" id="UP000253318">
    <property type="component" value="Unassembled WGS sequence"/>
</dbReference>
<dbReference type="PANTHER" id="PTHR43649:SF31">
    <property type="entry name" value="SN-GLYCEROL-3-PHOSPHATE-BINDING PERIPLASMIC PROTEIN UGPB"/>
    <property type="match status" value="1"/>
</dbReference>
<evidence type="ECO:0000313" key="6">
    <source>
        <dbReference type="Proteomes" id="UP000253318"/>
    </source>
</evidence>
<evidence type="ECO:0000313" key="5">
    <source>
        <dbReference type="EMBL" id="RCV59497.1"/>
    </source>
</evidence>